<dbReference type="RefSeq" id="WP_028963906.1">
    <property type="nucleotide sequence ID" value="NZ_ASHX02000001.1"/>
</dbReference>
<evidence type="ECO:0000256" key="1">
    <source>
        <dbReference type="ARBA" id="ARBA00009981"/>
    </source>
</evidence>
<dbReference type="AlphaFoldDB" id="A0A1D3E079"/>
<dbReference type="InterPro" id="IPR006442">
    <property type="entry name" value="Antitoxin_Phd/YefM"/>
</dbReference>
<dbReference type="InterPro" id="IPR051405">
    <property type="entry name" value="phD/YefM_antitoxin"/>
</dbReference>
<dbReference type="OrthoDB" id="9802003at2"/>
<comment type="caution">
    <text evidence="3">The sequence shown here is derived from an EMBL/GenBank/DDBJ whole genome shotgun (WGS) entry which is preliminary data.</text>
</comment>
<comment type="function">
    <text evidence="2">Antitoxin component of a type II toxin-antitoxin (TA) system.</text>
</comment>
<dbReference type="Proteomes" id="UP000095329">
    <property type="component" value="Unassembled WGS sequence"/>
</dbReference>
<sequence>MSISASKARDELFPLIEKVNNDHEPVHITSRKGNAYLIAEDDFRGWQETAYLLRSPANARALMDSIAELDAGRGQVGDLAETGDDE</sequence>
<dbReference type="Pfam" id="PF02604">
    <property type="entry name" value="PhdYeFM_antitox"/>
    <property type="match status" value="1"/>
</dbReference>
<dbReference type="eggNOG" id="COG2161">
    <property type="taxonomic scope" value="Bacteria"/>
</dbReference>
<dbReference type="EMBL" id="ASHX02000001">
    <property type="protein sequence ID" value="OEJ97983.1"/>
    <property type="molecule type" value="Genomic_DNA"/>
</dbReference>
<dbReference type="InterPro" id="IPR036165">
    <property type="entry name" value="YefM-like_sf"/>
</dbReference>
<dbReference type="PANTHER" id="PTHR33713:SF6">
    <property type="entry name" value="ANTITOXIN YEFM"/>
    <property type="match status" value="1"/>
</dbReference>
<dbReference type="Gene3D" id="6.10.250.330">
    <property type="match status" value="1"/>
</dbReference>
<name>A0A1D3E079_9ACTN</name>
<accession>A0A1D3E079</accession>
<reference evidence="3 4" key="1">
    <citation type="journal article" date="2013" name="Genome Announc.">
        <title>Genome Sequence of Streptomyces violaceusniger Strain SPC6, a Halotolerant Streptomycete That Exhibits Rapid Growth and Development.</title>
        <authorList>
            <person name="Chen X."/>
            <person name="Zhang B."/>
            <person name="Zhang W."/>
            <person name="Wu X."/>
            <person name="Zhang M."/>
            <person name="Chen T."/>
            <person name="Liu G."/>
            <person name="Dyson P."/>
        </authorList>
    </citation>
    <scope>NUCLEOTIDE SEQUENCE [LARGE SCALE GENOMIC DNA]</scope>
    <source>
        <strain evidence="3 4">SPC6</strain>
    </source>
</reference>
<protein>
    <recommendedName>
        <fullName evidence="2">Antitoxin</fullName>
    </recommendedName>
</protein>
<comment type="similarity">
    <text evidence="1 2">Belongs to the phD/YefM antitoxin family.</text>
</comment>
<dbReference type="STRING" id="1306406.J116_010295"/>
<organism evidence="3 4">
    <name type="scientific">Streptomyces thermolilacinus SPC6</name>
    <dbReference type="NCBI Taxonomy" id="1306406"/>
    <lineage>
        <taxon>Bacteria</taxon>
        <taxon>Bacillati</taxon>
        <taxon>Actinomycetota</taxon>
        <taxon>Actinomycetes</taxon>
        <taxon>Kitasatosporales</taxon>
        <taxon>Streptomycetaceae</taxon>
        <taxon>Streptomyces</taxon>
    </lineage>
</organism>
<keyword evidence="4" id="KW-1185">Reference proteome</keyword>
<evidence type="ECO:0000313" key="3">
    <source>
        <dbReference type="EMBL" id="OEJ97983.1"/>
    </source>
</evidence>
<dbReference type="Gene3D" id="3.40.1620.10">
    <property type="entry name" value="YefM-like domain"/>
    <property type="match status" value="1"/>
</dbReference>
<evidence type="ECO:0000313" key="4">
    <source>
        <dbReference type="Proteomes" id="UP000095329"/>
    </source>
</evidence>
<gene>
    <name evidence="3" type="ORF">J116_010295</name>
</gene>
<dbReference type="SUPFAM" id="SSF143120">
    <property type="entry name" value="YefM-like"/>
    <property type="match status" value="1"/>
</dbReference>
<evidence type="ECO:0000256" key="2">
    <source>
        <dbReference type="RuleBase" id="RU362080"/>
    </source>
</evidence>
<dbReference type="PANTHER" id="PTHR33713">
    <property type="entry name" value="ANTITOXIN YAFN-RELATED"/>
    <property type="match status" value="1"/>
</dbReference>
<proteinExistence type="inferred from homology"/>
<dbReference type="NCBIfam" id="TIGR01552">
    <property type="entry name" value="phd_fam"/>
    <property type="match status" value="1"/>
</dbReference>